<dbReference type="RefSeq" id="WP_007554291.1">
    <property type="nucleotide sequence ID" value="NZ_AENT01000012.1"/>
</dbReference>
<dbReference type="InterPro" id="IPR011004">
    <property type="entry name" value="Trimer_LpxA-like_sf"/>
</dbReference>
<dbReference type="CDD" id="cd03352">
    <property type="entry name" value="LbH_LpxD"/>
    <property type="match status" value="1"/>
</dbReference>
<dbReference type="HAMAP" id="MF_00523">
    <property type="entry name" value="LpxD"/>
    <property type="match status" value="1"/>
</dbReference>
<evidence type="ECO:0000256" key="5">
    <source>
        <dbReference type="ARBA" id="ARBA00023098"/>
    </source>
</evidence>
<proteinExistence type="inferred from homology"/>
<evidence type="ECO:0000259" key="9">
    <source>
        <dbReference type="Pfam" id="PF25087"/>
    </source>
</evidence>
<dbReference type="NCBIfam" id="TIGR01853">
    <property type="entry name" value="lipid_A_lpxD"/>
    <property type="match status" value="1"/>
</dbReference>
<dbReference type="Proteomes" id="UP000004594">
    <property type="component" value="Unassembled WGS sequence"/>
</dbReference>
<comment type="pathway">
    <text evidence="7">Bacterial outer membrane biogenesis; LPS lipid A biosynthesis.</text>
</comment>
<feature type="domain" description="UDP-3-O-[3-hydroxymyristoyl] glucosamine N-acyltransferase non-repeat region" evidence="8">
    <location>
        <begin position="21"/>
        <end position="85"/>
    </location>
</feature>
<dbReference type="OrthoDB" id="9784739at2"/>
<keyword evidence="1 7" id="KW-0444">Lipid biosynthesis</keyword>
<comment type="similarity">
    <text evidence="7">Belongs to the transferase hexapeptide repeat family. LpxD subfamily.</text>
</comment>
<dbReference type="PANTHER" id="PTHR43378:SF2">
    <property type="entry name" value="UDP-3-O-ACYLGLUCOSAMINE N-ACYLTRANSFERASE 1, MITOCHONDRIAL-RELATED"/>
    <property type="match status" value="1"/>
</dbReference>
<dbReference type="InterPro" id="IPR018357">
    <property type="entry name" value="Hexapep_transf_CS"/>
</dbReference>
<dbReference type="AlphaFoldDB" id="E4L8I9"/>
<evidence type="ECO:0000313" key="11">
    <source>
        <dbReference type="Proteomes" id="UP000004594"/>
    </source>
</evidence>
<dbReference type="Pfam" id="PF04613">
    <property type="entry name" value="LpxD"/>
    <property type="match status" value="1"/>
</dbReference>
<dbReference type="GO" id="GO:0103118">
    <property type="term" value="F:UDP-3-O-[(3R)-3-hydroxyacyl]-glucosamine N-acyltransferase activity"/>
    <property type="evidence" value="ECO:0007669"/>
    <property type="project" value="UniProtKB-EC"/>
</dbReference>
<dbReference type="InterPro" id="IPR020573">
    <property type="entry name" value="UDP_GlcNAc_AcTrfase_non-rep"/>
</dbReference>
<gene>
    <name evidence="7 10" type="primary">lpxD</name>
    <name evidence="10" type="ORF">HMPREF9220_1175</name>
</gene>
<dbReference type="InterPro" id="IPR056729">
    <property type="entry name" value="GMPPB_C"/>
</dbReference>
<comment type="caution">
    <text evidence="10">The sequence shown here is derived from an EMBL/GenBank/DDBJ whole genome shotgun (WGS) entry which is preliminary data.</text>
</comment>
<evidence type="ECO:0000256" key="7">
    <source>
        <dbReference type="HAMAP-Rule" id="MF_00523"/>
    </source>
</evidence>
<organism evidence="10 11">
    <name type="scientific">Dialister micraerophilus UPII 345-E</name>
    <dbReference type="NCBI Taxonomy" id="910314"/>
    <lineage>
        <taxon>Bacteria</taxon>
        <taxon>Bacillati</taxon>
        <taxon>Bacillota</taxon>
        <taxon>Negativicutes</taxon>
        <taxon>Veillonellales</taxon>
        <taxon>Veillonellaceae</taxon>
        <taxon>Dialister</taxon>
    </lineage>
</organism>
<dbReference type="EMBL" id="AENT01000012">
    <property type="protein sequence ID" value="EFR42903.1"/>
    <property type="molecule type" value="Genomic_DNA"/>
</dbReference>
<dbReference type="GO" id="GO:0016020">
    <property type="term" value="C:membrane"/>
    <property type="evidence" value="ECO:0007669"/>
    <property type="project" value="GOC"/>
</dbReference>
<reference evidence="10 11" key="1">
    <citation type="submission" date="2010-11" db="EMBL/GenBank/DDBJ databases">
        <authorList>
            <person name="Durkin A.S."/>
            <person name="Madupu R."/>
            <person name="Torralba M."/>
            <person name="Gillis M."/>
            <person name="Methe B."/>
            <person name="Sutton G."/>
            <person name="Nelson K.E."/>
        </authorList>
    </citation>
    <scope>NUCLEOTIDE SEQUENCE [LARGE SCALE GENOMIC DNA]</scope>
    <source>
        <strain evidence="10 11">UPII 345-E</strain>
    </source>
</reference>
<protein>
    <recommendedName>
        <fullName evidence="7">UDP-3-O-acylglucosamine N-acyltransferase</fullName>
        <ecNumber evidence="7">2.3.1.191</ecNumber>
    </recommendedName>
</protein>
<comment type="function">
    <text evidence="7">Catalyzes the N-acylation of UDP-3-O-acylglucosamine using 3-hydroxyacyl-ACP as the acyl donor. Is involved in the biosynthesis of lipid A, a phosphorylated glycolipid that anchors the lipopolysaccharide to the outer membrane of the cell.</text>
</comment>
<comment type="subunit">
    <text evidence="7">Homotrimer.</text>
</comment>
<sequence length="344" mass="36777">MQKTIGEIAKLLGGTLYGNPDIIINDVKSAESAGPEHATFAKGVYVEYINQFKAGVILVDSPIENCDKNLIVVRDCRGAFGKLIEIFHPEKTFAPQIHPTAVIGKNVKISESACIMAYTVIGDNVTVDEKTVIFPFVYIGENSVIGKNCEINPGAVIHENTVIGDKVVIRAHAVVGSQGFGFSTDENGHHTHIRQLGKVVVGDDVELGAGTTVDNGAMNDTVIRRGTKIDNLVHLGHNVEVGEDCFIIAQTGVAGSTKIGNKCVLAGQSGVVGHVKIADNVTVGAKSAVIGNISESGFYVGFPAKKHAKWGRIEATLNKLPDILKKVRKLDKTVTEFENKLKNT</sequence>
<comment type="catalytic activity">
    <reaction evidence="7">
        <text>a UDP-3-O-[(3R)-3-hydroxyacyl]-alpha-D-glucosamine + a (3R)-hydroxyacyl-[ACP] = a UDP-2-N,3-O-bis[(3R)-3-hydroxyacyl]-alpha-D-glucosamine + holo-[ACP] + H(+)</text>
        <dbReference type="Rhea" id="RHEA:53836"/>
        <dbReference type="Rhea" id="RHEA-COMP:9685"/>
        <dbReference type="Rhea" id="RHEA-COMP:9945"/>
        <dbReference type="ChEBI" id="CHEBI:15378"/>
        <dbReference type="ChEBI" id="CHEBI:64479"/>
        <dbReference type="ChEBI" id="CHEBI:78827"/>
        <dbReference type="ChEBI" id="CHEBI:137740"/>
        <dbReference type="ChEBI" id="CHEBI:137748"/>
        <dbReference type="EC" id="2.3.1.191"/>
    </reaction>
</comment>
<feature type="domain" description="Mannose-1-phosphate guanyltransferase C-terminal" evidence="9">
    <location>
        <begin position="97"/>
        <end position="175"/>
    </location>
</feature>
<dbReference type="PANTHER" id="PTHR43378">
    <property type="entry name" value="UDP-3-O-ACYLGLUCOSAMINE N-ACYLTRANSFERASE"/>
    <property type="match status" value="1"/>
</dbReference>
<dbReference type="NCBIfam" id="NF002060">
    <property type="entry name" value="PRK00892.1"/>
    <property type="match status" value="1"/>
</dbReference>
<evidence type="ECO:0000256" key="2">
    <source>
        <dbReference type="ARBA" id="ARBA00022556"/>
    </source>
</evidence>
<evidence type="ECO:0000256" key="6">
    <source>
        <dbReference type="ARBA" id="ARBA00023315"/>
    </source>
</evidence>
<keyword evidence="6 7" id="KW-0012">Acyltransferase</keyword>
<evidence type="ECO:0000259" key="8">
    <source>
        <dbReference type="Pfam" id="PF04613"/>
    </source>
</evidence>
<name>E4L8I9_9FIRM</name>
<dbReference type="Gene3D" id="3.40.1390.10">
    <property type="entry name" value="MurE/MurF, N-terminal domain"/>
    <property type="match status" value="1"/>
</dbReference>
<dbReference type="Pfam" id="PF25087">
    <property type="entry name" value="GMPPB_C"/>
    <property type="match status" value="1"/>
</dbReference>
<dbReference type="InterPro" id="IPR007691">
    <property type="entry name" value="LpxD"/>
</dbReference>
<keyword evidence="2 7" id="KW-0441">Lipid A biosynthesis</keyword>
<dbReference type="eggNOG" id="COG1044">
    <property type="taxonomic scope" value="Bacteria"/>
</dbReference>
<dbReference type="SUPFAM" id="SSF51161">
    <property type="entry name" value="Trimeric LpxA-like enzymes"/>
    <property type="match status" value="1"/>
</dbReference>
<dbReference type="GO" id="GO:0009245">
    <property type="term" value="P:lipid A biosynthetic process"/>
    <property type="evidence" value="ECO:0007669"/>
    <property type="project" value="UniProtKB-UniRule"/>
</dbReference>
<feature type="active site" description="Proton acceptor" evidence="7">
    <location>
        <position position="237"/>
    </location>
</feature>
<dbReference type="EC" id="2.3.1.191" evidence="7"/>
<evidence type="ECO:0000313" key="10">
    <source>
        <dbReference type="EMBL" id="EFR42903.1"/>
    </source>
</evidence>
<evidence type="ECO:0000256" key="3">
    <source>
        <dbReference type="ARBA" id="ARBA00022679"/>
    </source>
</evidence>
<evidence type="ECO:0000256" key="1">
    <source>
        <dbReference type="ARBA" id="ARBA00022516"/>
    </source>
</evidence>
<keyword evidence="5 7" id="KW-0443">Lipid metabolism</keyword>
<dbReference type="GO" id="GO:0016410">
    <property type="term" value="F:N-acyltransferase activity"/>
    <property type="evidence" value="ECO:0007669"/>
    <property type="project" value="InterPro"/>
</dbReference>
<evidence type="ECO:0000256" key="4">
    <source>
        <dbReference type="ARBA" id="ARBA00022737"/>
    </source>
</evidence>
<dbReference type="UniPathway" id="UPA00973"/>
<accession>E4L8I9</accession>
<keyword evidence="3 7" id="KW-0808">Transferase</keyword>
<keyword evidence="4 7" id="KW-0677">Repeat</keyword>
<dbReference type="PROSITE" id="PS00101">
    <property type="entry name" value="HEXAPEP_TRANSFERASES"/>
    <property type="match status" value="1"/>
</dbReference>
<dbReference type="Gene3D" id="2.160.10.10">
    <property type="entry name" value="Hexapeptide repeat proteins"/>
    <property type="match status" value="1"/>
</dbReference>